<keyword evidence="9" id="KW-0406">Ion transport</keyword>
<evidence type="ECO:0000256" key="15">
    <source>
        <dbReference type="RuleBase" id="RU003357"/>
    </source>
</evidence>
<evidence type="ECO:0000256" key="9">
    <source>
        <dbReference type="ARBA" id="ARBA00023065"/>
    </source>
</evidence>
<keyword evidence="4 14" id="KW-1134">Transmembrane beta strand</keyword>
<dbReference type="Pfam" id="PF07715">
    <property type="entry name" value="Plug"/>
    <property type="match status" value="1"/>
</dbReference>
<comment type="subcellular location">
    <subcellularLocation>
        <location evidence="1 14">Cell outer membrane</location>
        <topology evidence="1 14">Multi-pass membrane protein</topology>
    </subcellularLocation>
</comment>
<evidence type="ECO:0000256" key="5">
    <source>
        <dbReference type="ARBA" id="ARBA00022496"/>
    </source>
</evidence>
<gene>
    <name evidence="19" type="ORF">RM190_03370</name>
</gene>
<name>A0ABU3E9I7_9RHOB</name>
<keyword evidence="10 15" id="KW-0798">TonB box</keyword>
<evidence type="ECO:0000259" key="17">
    <source>
        <dbReference type="Pfam" id="PF00593"/>
    </source>
</evidence>
<dbReference type="CDD" id="cd01347">
    <property type="entry name" value="ligand_gated_channel"/>
    <property type="match status" value="1"/>
</dbReference>
<evidence type="ECO:0000256" key="3">
    <source>
        <dbReference type="ARBA" id="ARBA00022448"/>
    </source>
</evidence>
<evidence type="ECO:0000256" key="10">
    <source>
        <dbReference type="ARBA" id="ARBA00023077"/>
    </source>
</evidence>
<comment type="similarity">
    <text evidence="2 14 15">Belongs to the TonB-dependent receptor family.</text>
</comment>
<dbReference type="InterPro" id="IPR039426">
    <property type="entry name" value="TonB-dep_rcpt-like"/>
</dbReference>
<sequence length="712" mass="78216">MTNSLFATLARRPRLALLLTASALTPCPLLAQDAVTLDPVILQGQASPVSGGTGYTVTTTATGLKSGAPLTEVPMTVNTVTEQELVDRDPVQIEDALAYVPGVVASTWGMDDRFDQFTIRGFDVGVYGLFRDGLINKAQSFTGFKVDPYMIQRIDVLKGPASVLYGQNDVAGMVNMITKRPTFEHLGEARLSYGSHDTAELAVDWGDVNADKTLSWRLTGLVRDGANSIENSQDDRNLLALGVTWAPTDATSITFLAHWQKDRMMPNSMVPVAGEDYDTSNGTLPWDFLNTQHPWNKFDTEQASIGWQAEHEFNDSLLVRQNFRYARQTTDYNHLYSSGLTPGAPLPPSLNYTAFTVDEKARYWALDNQLEYRGRMGTAEHVLTVGVDLTKQVRDGGMGFGMDYNIPLSDLNFDQPVADPAPFNDGRTEVLEKGIYAQDHIRFGNGVTVTAGLRRSWVENETDDRLYGMDSYQKDSATTGMLGATWDLGNGFVPYASYGESFTVNVGQTFDGEQFQPTEGKQIEAGLRYQPAGSNLQLAAALYSIEKSNVLTADPVNPNFQIQTGEVRHRGLELEARGQLTEQLSLIAGYSYIDAKVLSSEDGDEGNEPAMVPKHAASVWAEYDFSNTVKGLSLGGGLRYVGKTWADNANSRRVDSYMLADMAARYSWDDYTAALNVTNLFDEDYYATCTVYGSGCAQGEGREITLTLSRTF</sequence>
<keyword evidence="3 14" id="KW-0813">Transport</keyword>
<dbReference type="Pfam" id="PF00593">
    <property type="entry name" value="TonB_dep_Rec_b-barrel"/>
    <property type="match status" value="1"/>
</dbReference>
<evidence type="ECO:0000256" key="11">
    <source>
        <dbReference type="ARBA" id="ARBA00023136"/>
    </source>
</evidence>
<comment type="caution">
    <text evidence="19">The sequence shown here is derived from an EMBL/GenBank/DDBJ whole genome shotgun (WGS) entry which is preliminary data.</text>
</comment>
<evidence type="ECO:0000256" key="1">
    <source>
        <dbReference type="ARBA" id="ARBA00004571"/>
    </source>
</evidence>
<dbReference type="InterPro" id="IPR036942">
    <property type="entry name" value="Beta-barrel_TonB_sf"/>
</dbReference>
<evidence type="ECO:0000313" key="19">
    <source>
        <dbReference type="EMBL" id="MDT1060883.1"/>
    </source>
</evidence>
<keyword evidence="11 14" id="KW-0472">Membrane</keyword>
<evidence type="ECO:0000256" key="13">
    <source>
        <dbReference type="ARBA" id="ARBA00023237"/>
    </source>
</evidence>
<dbReference type="PROSITE" id="PS52016">
    <property type="entry name" value="TONB_DEPENDENT_REC_3"/>
    <property type="match status" value="1"/>
</dbReference>
<organism evidence="19 20">
    <name type="scientific">Paracoccus broussonetiae</name>
    <dbReference type="NCBI Taxonomy" id="3075834"/>
    <lineage>
        <taxon>Bacteria</taxon>
        <taxon>Pseudomonadati</taxon>
        <taxon>Pseudomonadota</taxon>
        <taxon>Alphaproteobacteria</taxon>
        <taxon>Rhodobacterales</taxon>
        <taxon>Paracoccaceae</taxon>
        <taxon>Paracoccus</taxon>
    </lineage>
</organism>
<feature type="signal peptide" evidence="16">
    <location>
        <begin position="1"/>
        <end position="31"/>
    </location>
</feature>
<reference evidence="20" key="1">
    <citation type="submission" date="2023-07" db="EMBL/GenBank/DDBJ databases">
        <title>Characterization of two Paracoccaceae strains isolated from Phycosphere and proposal of Xinfangfangia lacusdiani sp. nov.</title>
        <authorList>
            <person name="Deng Y."/>
            <person name="Zhang Y.Q."/>
        </authorList>
    </citation>
    <scope>NUCLEOTIDE SEQUENCE [LARGE SCALE GENOMIC DNA]</scope>
    <source>
        <strain evidence="20">CPCC 101403</strain>
    </source>
</reference>
<evidence type="ECO:0000256" key="6">
    <source>
        <dbReference type="ARBA" id="ARBA00022692"/>
    </source>
</evidence>
<evidence type="ECO:0000256" key="8">
    <source>
        <dbReference type="ARBA" id="ARBA00023004"/>
    </source>
</evidence>
<dbReference type="Gene3D" id="2.40.170.20">
    <property type="entry name" value="TonB-dependent receptor, beta-barrel domain"/>
    <property type="match status" value="1"/>
</dbReference>
<protein>
    <submittedName>
        <fullName evidence="19">TonB-dependent siderophore receptor</fullName>
    </submittedName>
</protein>
<evidence type="ECO:0000259" key="18">
    <source>
        <dbReference type="Pfam" id="PF07715"/>
    </source>
</evidence>
<proteinExistence type="inferred from homology"/>
<dbReference type="PANTHER" id="PTHR32552">
    <property type="entry name" value="FERRICHROME IRON RECEPTOR-RELATED"/>
    <property type="match status" value="1"/>
</dbReference>
<keyword evidence="20" id="KW-1185">Reference proteome</keyword>
<evidence type="ECO:0000313" key="20">
    <source>
        <dbReference type="Proteomes" id="UP001251085"/>
    </source>
</evidence>
<dbReference type="EMBL" id="JAVRQI010000002">
    <property type="protein sequence ID" value="MDT1060883.1"/>
    <property type="molecule type" value="Genomic_DNA"/>
</dbReference>
<dbReference type="InterPro" id="IPR000531">
    <property type="entry name" value="Beta-barrel_TonB"/>
</dbReference>
<feature type="domain" description="TonB-dependent receptor-like beta-barrel" evidence="17">
    <location>
        <begin position="262"/>
        <end position="680"/>
    </location>
</feature>
<evidence type="ECO:0000256" key="2">
    <source>
        <dbReference type="ARBA" id="ARBA00009810"/>
    </source>
</evidence>
<dbReference type="SUPFAM" id="SSF56935">
    <property type="entry name" value="Porins"/>
    <property type="match status" value="1"/>
</dbReference>
<accession>A0ABU3E9I7</accession>
<dbReference type="InterPro" id="IPR012910">
    <property type="entry name" value="Plug_dom"/>
</dbReference>
<dbReference type="PANTHER" id="PTHR32552:SF68">
    <property type="entry name" value="FERRICHROME OUTER MEMBRANE TRANSPORTER_PHAGE RECEPTOR"/>
    <property type="match status" value="1"/>
</dbReference>
<keyword evidence="13 14" id="KW-0998">Cell outer membrane</keyword>
<evidence type="ECO:0000256" key="12">
    <source>
        <dbReference type="ARBA" id="ARBA00023170"/>
    </source>
</evidence>
<dbReference type="RefSeq" id="WP_311757989.1">
    <property type="nucleotide sequence ID" value="NZ_JAVRQI010000002.1"/>
</dbReference>
<evidence type="ECO:0000256" key="7">
    <source>
        <dbReference type="ARBA" id="ARBA00022729"/>
    </source>
</evidence>
<keyword evidence="6 14" id="KW-0812">Transmembrane</keyword>
<dbReference type="InterPro" id="IPR037066">
    <property type="entry name" value="Plug_dom_sf"/>
</dbReference>
<evidence type="ECO:0000256" key="4">
    <source>
        <dbReference type="ARBA" id="ARBA00022452"/>
    </source>
</evidence>
<evidence type="ECO:0000256" key="14">
    <source>
        <dbReference type="PROSITE-ProRule" id="PRU01360"/>
    </source>
</evidence>
<evidence type="ECO:0000256" key="16">
    <source>
        <dbReference type="SAM" id="SignalP"/>
    </source>
</evidence>
<keyword evidence="5" id="KW-0410">Iron transport</keyword>
<dbReference type="NCBIfam" id="TIGR01783">
    <property type="entry name" value="TonB-siderophor"/>
    <property type="match status" value="1"/>
</dbReference>
<feature type="chain" id="PRO_5046281922" evidence="16">
    <location>
        <begin position="32"/>
        <end position="712"/>
    </location>
</feature>
<dbReference type="InterPro" id="IPR010105">
    <property type="entry name" value="TonB_sidphr_rcpt"/>
</dbReference>
<keyword evidence="8" id="KW-0408">Iron</keyword>
<dbReference type="Proteomes" id="UP001251085">
    <property type="component" value="Unassembled WGS sequence"/>
</dbReference>
<keyword evidence="12 19" id="KW-0675">Receptor</keyword>
<keyword evidence="7 16" id="KW-0732">Signal</keyword>
<dbReference type="Gene3D" id="2.170.130.10">
    <property type="entry name" value="TonB-dependent receptor, plug domain"/>
    <property type="match status" value="1"/>
</dbReference>
<feature type="domain" description="TonB-dependent receptor plug" evidence="18">
    <location>
        <begin position="70"/>
        <end position="172"/>
    </location>
</feature>